<dbReference type="Pfam" id="PF06851">
    <property type="entry name" value="DUF1247"/>
    <property type="match status" value="1"/>
</dbReference>
<accession>A0A097DBT6</accession>
<dbReference type="EMBL" id="KJ186100">
    <property type="protein sequence ID" value="AIS92759.1"/>
    <property type="molecule type" value="Genomic_DNA"/>
</dbReference>
<dbReference type="InterPro" id="IPR009657">
    <property type="entry name" value="Protein_Ac34"/>
</dbReference>
<organism evidence="1">
    <name type="scientific">Bombyx mori nuclear polyhedrosis virus</name>
    <name type="common">BmNPV</name>
    <dbReference type="NCBI Taxonomy" id="271108"/>
    <lineage>
        <taxon>Viruses</taxon>
        <taxon>Viruses incertae sedis</taxon>
        <taxon>Naldaviricetes</taxon>
        <taxon>Lefavirales</taxon>
        <taxon>Baculoviridae</taxon>
        <taxon>Alphabaculovirus</taxon>
        <taxon>Alphabaculovirus bomori</taxon>
    </lineage>
</organism>
<reference evidence="1" key="1">
    <citation type="journal article" date="2014" name="Virus Genes">
        <title>Complete genome sequence of the first non-Asian isolate of Bombyx mori nucleopolyhedrovirus.</title>
        <authorList>
            <person name="Ardisson-Araujo D.M."/>
            <person name="Melo F.L."/>
            <person name="de Souza Andrade M."/>
            <person name="Brancalhao R.M."/>
            <person name="Bao S.N."/>
            <person name="Ribeiro B.M."/>
        </authorList>
    </citation>
    <scope>NUCLEOTIDE SEQUENCE</scope>
    <source>
        <strain evidence="1">Brazilian</strain>
    </source>
</reference>
<evidence type="ECO:0000313" key="1">
    <source>
        <dbReference type="EMBL" id="AIS92759.1"/>
    </source>
</evidence>
<protein>
    <recommendedName>
        <fullName evidence="2">Ac34</fullName>
    </recommendedName>
</protein>
<reference evidence="1" key="2">
    <citation type="submission" date="2014-01" db="EMBL/GenBank/DDBJ databases">
        <authorList>
            <person name="Ardisson-Araujo D.M.P."/>
            <person name="Melo F.L."/>
            <person name="Brancalhao R.M.C."/>
            <person name="Bao S.N."/>
            <person name="Ribeiro B.M."/>
        </authorList>
    </citation>
    <scope>NUCLEOTIDE SEQUENCE</scope>
    <source>
        <strain evidence="1">Brazilian</strain>
    </source>
</reference>
<name>A0A097DBT6_NPVBM</name>
<proteinExistence type="predicted"/>
<sequence length="215" mass="24800">MTTVAVNVPLPPPLVELCNRRPTPSPRIISLQRQLISTPVIKNYQADVQEAIDAFKRLNITPGHLGEVIDTMGRQGRLLPEIIEADDDFKVNQTRNLSCKTVEYLNFLENDKLFRCRLCYTHADWLWCDFHRNHAYRGTRDIACNNYVEHLNSDMGVVMLVEEYFYCLSSCNFKQDAKLALQTLTKFESLSDLMASYNFSTPDLDTSAYELMDFE</sequence>
<organismHost>
    <name type="scientific">Bombyx mori</name>
    <name type="common">Silk moth</name>
    <dbReference type="NCBI Taxonomy" id="7091"/>
</organismHost>
<gene>
    <name evidence="1" type="ORF">Bm(Br)Orf-28</name>
</gene>
<evidence type="ECO:0008006" key="2">
    <source>
        <dbReference type="Google" id="ProtNLM"/>
    </source>
</evidence>